<accession>A0ABU1ICU1</accession>
<sequence length="136" mass="14403">MNRKLSFIAITLSATLLAACGTSGTHHPQAAAKPSTPTQAADGTLIGPDGRTLYTFTKDTVGSGTSACYDQCAVNWPPLPVTAGAQPQGDYSILVRSDNSRQWAYKGQPLYYFVKDTQPGTKLGDGVNGVWKVARP</sequence>
<evidence type="ECO:0000313" key="2">
    <source>
        <dbReference type="EMBL" id="MDR6215043.1"/>
    </source>
</evidence>
<dbReference type="RefSeq" id="WP_309829341.1">
    <property type="nucleotide sequence ID" value="NZ_JAVIZX010000001.1"/>
</dbReference>
<evidence type="ECO:0000256" key="1">
    <source>
        <dbReference type="SAM" id="SignalP"/>
    </source>
</evidence>
<proteinExistence type="predicted"/>
<dbReference type="Pfam" id="PF03640">
    <property type="entry name" value="Lipoprotein_15"/>
    <property type="match status" value="2"/>
</dbReference>
<dbReference type="PANTHER" id="PTHR39335">
    <property type="entry name" value="BLL4220 PROTEIN"/>
    <property type="match status" value="1"/>
</dbReference>
<dbReference type="InterPro" id="IPR014558">
    <property type="entry name" value="UCP029720"/>
</dbReference>
<dbReference type="PROSITE" id="PS51257">
    <property type="entry name" value="PROKAR_LIPOPROTEIN"/>
    <property type="match status" value="1"/>
</dbReference>
<keyword evidence="1" id="KW-0732">Signal</keyword>
<dbReference type="EMBL" id="JAVIZX010000001">
    <property type="protein sequence ID" value="MDR6215043.1"/>
    <property type="molecule type" value="Genomic_DNA"/>
</dbReference>
<feature type="signal peptide" evidence="1">
    <location>
        <begin position="1"/>
        <end position="18"/>
    </location>
</feature>
<keyword evidence="2" id="KW-0449">Lipoprotein</keyword>
<dbReference type="PIRSF" id="PIRSF029720">
    <property type="entry name" value="UCP029720"/>
    <property type="match status" value="1"/>
</dbReference>
<dbReference type="PANTHER" id="PTHR39335:SF1">
    <property type="entry name" value="BLL4220 PROTEIN"/>
    <property type="match status" value="1"/>
</dbReference>
<organism evidence="2 3">
    <name type="scientific">Paracidovorax wautersii</name>
    <dbReference type="NCBI Taxonomy" id="1177982"/>
    <lineage>
        <taxon>Bacteria</taxon>
        <taxon>Pseudomonadati</taxon>
        <taxon>Pseudomonadota</taxon>
        <taxon>Betaproteobacteria</taxon>
        <taxon>Burkholderiales</taxon>
        <taxon>Comamonadaceae</taxon>
        <taxon>Paracidovorax</taxon>
    </lineage>
</organism>
<dbReference type="Proteomes" id="UP001267710">
    <property type="component" value="Unassembled WGS sequence"/>
</dbReference>
<dbReference type="InterPro" id="IPR005297">
    <property type="entry name" value="Lipoprotein_repeat"/>
</dbReference>
<gene>
    <name evidence="2" type="ORF">QE399_002732</name>
</gene>
<evidence type="ECO:0000313" key="3">
    <source>
        <dbReference type="Proteomes" id="UP001267710"/>
    </source>
</evidence>
<reference evidence="2 3" key="1">
    <citation type="submission" date="2023-08" db="EMBL/GenBank/DDBJ databases">
        <title>Functional and genomic diversity of the sorghum phyllosphere microbiome.</title>
        <authorList>
            <person name="Shade A."/>
        </authorList>
    </citation>
    <scope>NUCLEOTIDE SEQUENCE [LARGE SCALE GENOMIC DNA]</scope>
    <source>
        <strain evidence="2 3">SORGH_AS_0335</strain>
    </source>
</reference>
<feature type="chain" id="PRO_5046195761" evidence="1">
    <location>
        <begin position="19"/>
        <end position="136"/>
    </location>
</feature>
<protein>
    <submittedName>
        <fullName evidence="2">Lipoprotein with Yx(FWY)xxD motif</fullName>
    </submittedName>
</protein>
<comment type="caution">
    <text evidence="2">The sequence shown here is derived from an EMBL/GenBank/DDBJ whole genome shotgun (WGS) entry which is preliminary data.</text>
</comment>
<keyword evidence="3" id="KW-1185">Reference proteome</keyword>
<name>A0ABU1ICU1_9BURK</name>